<reference evidence="2" key="1">
    <citation type="journal article" date="2023" name="Hortic. Res.">
        <title>A chromosome-level phased genome enabling allele-level studies in sweet orange: a case study on citrus Huanglongbing tolerance.</title>
        <authorList>
            <person name="Wu B."/>
            <person name="Yu Q."/>
            <person name="Deng Z."/>
            <person name="Duan Y."/>
            <person name="Luo F."/>
            <person name="Gmitter F. Jr."/>
        </authorList>
    </citation>
    <scope>NUCLEOTIDE SEQUENCE [LARGE SCALE GENOMIC DNA]</scope>
    <source>
        <strain evidence="2">cv. Valencia</strain>
    </source>
</reference>
<dbReference type="EMBL" id="CM039170">
    <property type="protein sequence ID" value="KAH9800309.1"/>
    <property type="molecule type" value="Genomic_DNA"/>
</dbReference>
<protein>
    <submittedName>
        <fullName evidence="1">Histidinol dehydrogenase</fullName>
    </submittedName>
</protein>
<keyword evidence="2" id="KW-1185">Reference proteome</keyword>
<sequence>MKSHKLSELTHAEVQSLKARPRIDISYICSMISLYFVHPIVTDVRNRGDASVKYGRSDKVKLEKIVENVSKPPPARELDAAVKEAFDAAYDNIYACCFCAVRCKRVARSIGSIGLLCTRGNCCFTFNSSDALSSKLKRCIISISFPGLPSISLTIIPAQIVGCKTVVLATPSSQDGILAWQHEVLYCTEKAGVTHAISAILFNILFMLLICFFILAEKIFGPGNKYVTAAKMILQNSEAMISIDMPAGLQKSWSLLIDIPRGPDSQGVLVIVGDGVDIKAIEEEIRMQCQTLGHSFMVFAREIMRAITFSNLYAPEHLIVSAKDTEKWESIIENAGTILKFFLSSILARMYGGVSLDSFLKYVTVQSLATMAEIEGLEAHKRAITLRLQDIAARQVSSI</sequence>
<gene>
    <name evidence="1" type="ORF">KPL71_000613</name>
</gene>
<organism evidence="1 2">
    <name type="scientific">Citrus sinensis</name>
    <name type="common">Sweet orange</name>
    <name type="synonym">Citrus aurantium var. sinensis</name>
    <dbReference type="NCBI Taxonomy" id="2711"/>
    <lineage>
        <taxon>Eukaryota</taxon>
        <taxon>Viridiplantae</taxon>
        <taxon>Streptophyta</taxon>
        <taxon>Embryophyta</taxon>
        <taxon>Tracheophyta</taxon>
        <taxon>Spermatophyta</taxon>
        <taxon>Magnoliopsida</taxon>
        <taxon>eudicotyledons</taxon>
        <taxon>Gunneridae</taxon>
        <taxon>Pentapetalae</taxon>
        <taxon>rosids</taxon>
        <taxon>malvids</taxon>
        <taxon>Sapindales</taxon>
        <taxon>Rutaceae</taxon>
        <taxon>Aurantioideae</taxon>
        <taxon>Citrus</taxon>
    </lineage>
</organism>
<accession>A0ACB8NQA8</accession>
<evidence type="ECO:0000313" key="1">
    <source>
        <dbReference type="EMBL" id="KAH9800309.1"/>
    </source>
</evidence>
<evidence type="ECO:0000313" key="2">
    <source>
        <dbReference type="Proteomes" id="UP000829398"/>
    </source>
</evidence>
<comment type="caution">
    <text evidence="1">The sequence shown here is derived from an EMBL/GenBank/DDBJ whole genome shotgun (WGS) entry which is preliminary data.</text>
</comment>
<proteinExistence type="predicted"/>
<dbReference type="Proteomes" id="UP000829398">
    <property type="component" value="Chromosome 1"/>
</dbReference>
<name>A0ACB8NQA8_CITSI</name>